<dbReference type="GO" id="GO:0015086">
    <property type="term" value="F:cadmium ion transmembrane transporter activity"/>
    <property type="evidence" value="ECO:0007669"/>
    <property type="project" value="TreeGrafter"/>
</dbReference>
<dbReference type="AlphaFoldDB" id="A0A6J7HGZ0"/>
<dbReference type="GO" id="GO:0005384">
    <property type="term" value="F:manganese ion transmembrane transporter activity"/>
    <property type="evidence" value="ECO:0007669"/>
    <property type="project" value="TreeGrafter"/>
</dbReference>
<keyword evidence="4 6" id="KW-1133">Transmembrane helix</keyword>
<evidence type="ECO:0000256" key="3">
    <source>
        <dbReference type="ARBA" id="ARBA00022692"/>
    </source>
</evidence>
<feature type="transmembrane region" description="Helical" evidence="6">
    <location>
        <begin position="352"/>
        <end position="370"/>
    </location>
</feature>
<comment type="subcellular location">
    <subcellularLocation>
        <location evidence="1">Membrane</location>
        <topology evidence="1">Multi-pass membrane protein</topology>
    </subcellularLocation>
</comment>
<dbReference type="NCBIfam" id="NF037982">
    <property type="entry name" value="Nramp_1"/>
    <property type="match status" value="1"/>
</dbReference>
<sequence>MTAPLRDATVAGIPPGVVPDVALQPDQSEIERLRRAGRLRLSLAALGPAFVASVAYVDPGNFATNISAGAKYGYLLLWVILAANLMAMLIQNLSAKIGIATGRNLPELCREYFPRRVSAGLWVQAELVVMATDLAEFVGAAIALNLIFGVPQLAAGLITAVVSLGILALQRRGYRRFELAIVFLLGIILLGFLYDALKIGFDGGDAAAGLVPSFDGSGSVLLATAILGATVMPHAIYLHSALTQDRIKPRDDEERRMLLRFQRADVTIAMGIAGLVNMSMLVIAASLFFGSSLPGLDTIEGAHSGFDTLVGPEAAFAFAFALLASGLASSSVGTYAGQVVMQGFIGRQIPLFARRLLTMTPALIVLAIGVSPTQALVISQVVLSFGIPFALVPLVLLTRRADIMGALVNRGTTTVVAALVAALVIGLNAFLVGQLIFG</sequence>
<name>A0A6J7HGZ0_9ZZZZ</name>
<dbReference type="PANTHER" id="PTHR11706:SF33">
    <property type="entry name" value="NATURAL RESISTANCE-ASSOCIATED MACROPHAGE PROTEIN 2"/>
    <property type="match status" value="1"/>
</dbReference>
<evidence type="ECO:0000256" key="2">
    <source>
        <dbReference type="ARBA" id="ARBA00022448"/>
    </source>
</evidence>
<accession>A0A6J7HGZ0</accession>
<feature type="transmembrane region" description="Helical" evidence="6">
    <location>
        <begin position="266"/>
        <end position="289"/>
    </location>
</feature>
<dbReference type="GO" id="GO:0034755">
    <property type="term" value="P:iron ion transmembrane transport"/>
    <property type="evidence" value="ECO:0007669"/>
    <property type="project" value="TreeGrafter"/>
</dbReference>
<protein>
    <submittedName>
        <fullName evidence="7">Unannotated protein</fullName>
    </submittedName>
</protein>
<feature type="transmembrane region" description="Helical" evidence="6">
    <location>
        <begin position="217"/>
        <end position="238"/>
    </location>
</feature>
<feature type="transmembrane region" description="Helical" evidence="6">
    <location>
        <begin position="125"/>
        <end position="147"/>
    </location>
</feature>
<dbReference type="GO" id="GO:0005886">
    <property type="term" value="C:plasma membrane"/>
    <property type="evidence" value="ECO:0007669"/>
    <property type="project" value="TreeGrafter"/>
</dbReference>
<feature type="transmembrane region" description="Helical" evidence="6">
    <location>
        <begin position="416"/>
        <end position="437"/>
    </location>
</feature>
<gene>
    <name evidence="7" type="ORF">UFOPK3674_00390</name>
</gene>
<proteinExistence type="inferred from homology"/>
<keyword evidence="3 6" id="KW-0812">Transmembrane</keyword>
<feature type="transmembrane region" description="Helical" evidence="6">
    <location>
        <begin position="376"/>
        <end position="396"/>
    </location>
</feature>
<organism evidence="7">
    <name type="scientific">freshwater metagenome</name>
    <dbReference type="NCBI Taxonomy" id="449393"/>
    <lineage>
        <taxon>unclassified sequences</taxon>
        <taxon>metagenomes</taxon>
        <taxon>ecological metagenomes</taxon>
    </lineage>
</organism>
<feature type="transmembrane region" description="Helical" evidence="6">
    <location>
        <begin position="72"/>
        <end position="90"/>
    </location>
</feature>
<dbReference type="NCBIfam" id="NF001923">
    <property type="entry name" value="PRK00701.1"/>
    <property type="match status" value="1"/>
</dbReference>
<dbReference type="NCBIfam" id="TIGR01197">
    <property type="entry name" value="nramp"/>
    <property type="match status" value="1"/>
</dbReference>
<evidence type="ECO:0000256" key="4">
    <source>
        <dbReference type="ARBA" id="ARBA00022989"/>
    </source>
</evidence>
<evidence type="ECO:0000256" key="1">
    <source>
        <dbReference type="ARBA" id="ARBA00004141"/>
    </source>
</evidence>
<dbReference type="HAMAP" id="MF_00221">
    <property type="entry name" value="NRAMP"/>
    <property type="match status" value="1"/>
</dbReference>
<evidence type="ECO:0000256" key="6">
    <source>
        <dbReference type="SAM" id="Phobius"/>
    </source>
</evidence>
<dbReference type="PRINTS" id="PR00447">
    <property type="entry name" value="NATRESASSCMP"/>
</dbReference>
<keyword evidence="5 6" id="KW-0472">Membrane</keyword>
<feature type="transmembrane region" description="Helical" evidence="6">
    <location>
        <begin position="314"/>
        <end position="340"/>
    </location>
</feature>
<dbReference type="EMBL" id="CAFBMX010000002">
    <property type="protein sequence ID" value="CAB4918568.1"/>
    <property type="molecule type" value="Genomic_DNA"/>
</dbReference>
<keyword evidence="2" id="KW-0813">Transport</keyword>
<evidence type="ECO:0000313" key="7">
    <source>
        <dbReference type="EMBL" id="CAB4918568.1"/>
    </source>
</evidence>
<dbReference type="InterPro" id="IPR001046">
    <property type="entry name" value="NRAMP_fam"/>
</dbReference>
<evidence type="ECO:0000256" key="5">
    <source>
        <dbReference type="ARBA" id="ARBA00023136"/>
    </source>
</evidence>
<reference evidence="7" key="1">
    <citation type="submission" date="2020-05" db="EMBL/GenBank/DDBJ databases">
        <authorList>
            <person name="Chiriac C."/>
            <person name="Salcher M."/>
            <person name="Ghai R."/>
            <person name="Kavagutti S V."/>
        </authorList>
    </citation>
    <scope>NUCLEOTIDE SEQUENCE</scope>
</reference>
<feature type="transmembrane region" description="Helical" evidence="6">
    <location>
        <begin position="177"/>
        <end position="197"/>
    </location>
</feature>
<feature type="transmembrane region" description="Helical" evidence="6">
    <location>
        <begin position="39"/>
        <end position="57"/>
    </location>
</feature>
<feature type="transmembrane region" description="Helical" evidence="6">
    <location>
        <begin position="153"/>
        <end position="170"/>
    </location>
</feature>
<dbReference type="PANTHER" id="PTHR11706">
    <property type="entry name" value="SOLUTE CARRIER PROTEIN FAMILY 11 MEMBER"/>
    <property type="match status" value="1"/>
</dbReference>
<dbReference type="Pfam" id="PF01566">
    <property type="entry name" value="Nramp"/>
    <property type="match status" value="1"/>
</dbReference>